<evidence type="ECO:0000313" key="2">
    <source>
        <dbReference type="Proteomes" id="UP000478546"/>
    </source>
</evidence>
<dbReference type="Proteomes" id="UP000478546">
    <property type="component" value="Unassembled WGS sequence"/>
</dbReference>
<reference evidence="1 2" key="1">
    <citation type="submission" date="2020-01" db="EMBL/GenBank/DDBJ databases">
        <authorList>
            <person name="Kim M.K."/>
        </authorList>
    </citation>
    <scope>NUCLEOTIDE SEQUENCE [LARGE SCALE GENOMIC DNA]</scope>
    <source>
        <strain evidence="1 2">BT213</strain>
    </source>
</reference>
<protein>
    <recommendedName>
        <fullName evidence="3">STAS/SEC14 domain-containing protein</fullName>
    </recommendedName>
</protein>
<name>A0A6B2GYE1_9BACT</name>
<gene>
    <name evidence="1" type="ORF">GWO68_03790</name>
</gene>
<dbReference type="RefSeq" id="WP_162345097.1">
    <property type="nucleotide sequence ID" value="NZ_JAAEAA010000004.1"/>
</dbReference>
<evidence type="ECO:0000313" key="1">
    <source>
        <dbReference type="EMBL" id="NDK55033.1"/>
    </source>
</evidence>
<accession>A0A6B2GYE1</accession>
<comment type="caution">
    <text evidence="1">The sequence shown here is derived from an EMBL/GenBank/DDBJ whole genome shotgun (WGS) entry which is preliminary data.</text>
</comment>
<keyword evidence="2" id="KW-1185">Reference proteome</keyword>
<dbReference type="AlphaFoldDB" id="A0A6B2GYE1"/>
<organism evidence="1 2">
    <name type="scientific">Pontibacter fetidus</name>
    <dbReference type="NCBI Taxonomy" id="2700082"/>
    <lineage>
        <taxon>Bacteria</taxon>
        <taxon>Pseudomonadati</taxon>
        <taxon>Bacteroidota</taxon>
        <taxon>Cytophagia</taxon>
        <taxon>Cytophagales</taxon>
        <taxon>Hymenobacteraceae</taxon>
        <taxon>Pontibacter</taxon>
    </lineage>
</organism>
<sequence>MLQMIKTEELKSSTGKIYLKIKADLAEKWIYSDWIGYPMPEYVAEGAIAYLDVLKAHNFSKILNDNRNLVGRWDQSLNWIKEVWLPYAVKSGLKRFAHVTHADALATGAATIMQQLVKGHLEMQVFSDLETAKNWLREINH</sequence>
<evidence type="ECO:0008006" key="3">
    <source>
        <dbReference type="Google" id="ProtNLM"/>
    </source>
</evidence>
<dbReference type="EMBL" id="JAAEAA010000004">
    <property type="protein sequence ID" value="NDK55033.1"/>
    <property type="molecule type" value="Genomic_DNA"/>
</dbReference>
<proteinExistence type="predicted"/>